<keyword evidence="3 6" id="KW-0812">Transmembrane</keyword>
<feature type="transmembrane region" description="Helical" evidence="6">
    <location>
        <begin position="71"/>
        <end position="94"/>
    </location>
</feature>
<keyword evidence="2" id="KW-1003">Cell membrane</keyword>
<dbReference type="Pfam" id="PF02653">
    <property type="entry name" value="BPD_transp_2"/>
    <property type="match status" value="1"/>
</dbReference>
<feature type="transmembrane region" description="Helical" evidence="6">
    <location>
        <begin position="300"/>
        <end position="319"/>
    </location>
</feature>
<dbReference type="AlphaFoldDB" id="A0AAU8DSS3"/>
<evidence type="ECO:0000256" key="1">
    <source>
        <dbReference type="ARBA" id="ARBA00004651"/>
    </source>
</evidence>
<dbReference type="PANTHER" id="PTHR32196:SF63">
    <property type="entry name" value="INNER MEMBRANE ABC TRANSPORTER PERMEASE PROTEIN YJFF"/>
    <property type="match status" value="1"/>
</dbReference>
<evidence type="ECO:0000256" key="5">
    <source>
        <dbReference type="ARBA" id="ARBA00023136"/>
    </source>
</evidence>
<evidence type="ECO:0000256" key="6">
    <source>
        <dbReference type="SAM" id="Phobius"/>
    </source>
</evidence>
<name>A0AAU8DSS3_9ACTN</name>
<feature type="transmembrane region" description="Helical" evidence="6">
    <location>
        <begin position="123"/>
        <end position="146"/>
    </location>
</feature>
<dbReference type="CDD" id="cd06579">
    <property type="entry name" value="TM_PBP1_transp_AraH_like"/>
    <property type="match status" value="1"/>
</dbReference>
<reference evidence="7" key="1">
    <citation type="submission" date="2024-05" db="EMBL/GenBank/DDBJ databases">
        <authorList>
            <person name="Cai S.Y."/>
            <person name="Jin L.M."/>
            <person name="Li H.R."/>
        </authorList>
    </citation>
    <scope>NUCLEOTIDE SEQUENCE</scope>
    <source>
        <strain evidence="7">A5-74</strain>
    </source>
</reference>
<proteinExistence type="predicted"/>
<dbReference type="GO" id="GO:0022857">
    <property type="term" value="F:transmembrane transporter activity"/>
    <property type="evidence" value="ECO:0007669"/>
    <property type="project" value="InterPro"/>
</dbReference>
<dbReference type="EMBL" id="CP159218">
    <property type="protein sequence ID" value="XCG64522.1"/>
    <property type="molecule type" value="Genomic_DNA"/>
</dbReference>
<feature type="transmembrane region" description="Helical" evidence="6">
    <location>
        <begin position="41"/>
        <end position="59"/>
    </location>
</feature>
<feature type="transmembrane region" description="Helical" evidence="6">
    <location>
        <begin position="278"/>
        <end position="295"/>
    </location>
</feature>
<accession>A0AAU8DSS3</accession>
<comment type="subcellular location">
    <subcellularLocation>
        <location evidence="1">Cell membrane</location>
        <topology evidence="1">Multi-pass membrane protein</topology>
    </subcellularLocation>
</comment>
<dbReference type="RefSeq" id="WP_353650135.1">
    <property type="nucleotide sequence ID" value="NZ_CP159218.1"/>
</dbReference>
<evidence type="ECO:0000256" key="4">
    <source>
        <dbReference type="ARBA" id="ARBA00022989"/>
    </source>
</evidence>
<dbReference type="InterPro" id="IPR001851">
    <property type="entry name" value="ABC_transp_permease"/>
</dbReference>
<evidence type="ECO:0000256" key="3">
    <source>
        <dbReference type="ARBA" id="ARBA00022692"/>
    </source>
</evidence>
<keyword evidence="5 6" id="KW-0472">Membrane</keyword>
<evidence type="ECO:0000313" key="7">
    <source>
        <dbReference type="EMBL" id="XCG64522.1"/>
    </source>
</evidence>
<feature type="transmembrane region" description="Helical" evidence="6">
    <location>
        <begin position="246"/>
        <end position="266"/>
    </location>
</feature>
<feature type="transmembrane region" description="Helical" evidence="6">
    <location>
        <begin position="325"/>
        <end position="346"/>
    </location>
</feature>
<feature type="transmembrane region" description="Helical" evidence="6">
    <location>
        <begin position="186"/>
        <end position="210"/>
    </location>
</feature>
<dbReference type="PANTHER" id="PTHR32196">
    <property type="entry name" value="ABC TRANSPORTER PERMEASE PROTEIN YPHD-RELATED-RELATED"/>
    <property type="match status" value="1"/>
</dbReference>
<organism evidence="7">
    <name type="scientific">Nakamurella sp. A5-74</name>
    <dbReference type="NCBI Taxonomy" id="3158264"/>
    <lineage>
        <taxon>Bacteria</taxon>
        <taxon>Bacillati</taxon>
        <taxon>Actinomycetota</taxon>
        <taxon>Actinomycetes</taxon>
        <taxon>Nakamurellales</taxon>
        <taxon>Nakamurellaceae</taxon>
        <taxon>Nakamurella</taxon>
    </lineage>
</organism>
<feature type="transmembrane region" description="Helical" evidence="6">
    <location>
        <begin position="153"/>
        <end position="171"/>
    </location>
</feature>
<protein>
    <submittedName>
        <fullName evidence="7">ABC transporter permease</fullName>
    </submittedName>
</protein>
<gene>
    <name evidence="7" type="ORF">ABLG96_04050</name>
</gene>
<sequence>MTDSDSGKGLSLDDVRGAGVEASLRPTTTGARIAHLLQRDGVGATVVLVLVIIFAASTVDGFGSIGNIRNVLISVSFPAIIAIGMTMVIVTGGIDLSLGSVYALAAILCTKVLDVSKGMGGNAIAGIALALGAALLIGLVQGVLIARVGLPPFIVTLAGLYGVRGLVYFVSNNGNDVYSAPQSGAFYQFGTGTVFTIGYPVVLALILYLLAHVTLSRTSFGLTAYALGGSEDASSLMGLKVRSTKIRLYVISAGLAGVAGILAAAYSQSGTPDLGRGFELNAIAAVVIGGTLLTGGAGSLIGTAAGVLLLGVVSSYINLGTDLPQAAQAVVTGAFVIVVVIVQRYLNRVQRR</sequence>
<dbReference type="GO" id="GO:0005886">
    <property type="term" value="C:plasma membrane"/>
    <property type="evidence" value="ECO:0007669"/>
    <property type="project" value="UniProtKB-SubCell"/>
</dbReference>
<evidence type="ECO:0000256" key="2">
    <source>
        <dbReference type="ARBA" id="ARBA00022475"/>
    </source>
</evidence>
<keyword evidence="4 6" id="KW-1133">Transmembrane helix</keyword>